<evidence type="ECO:0000256" key="9">
    <source>
        <dbReference type="RuleBase" id="RU003945"/>
    </source>
</evidence>
<keyword evidence="5" id="KW-0653">Protein transport</keyword>
<name>A0ABU6MDG1_9BACI</name>
<evidence type="ECO:0000256" key="10">
    <source>
        <dbReference type="SAM" id="Phobius"/>
    </source>
</evidence>
<evidence type="ECO:0000259" key="11">
    <source>
        <dbReference type="Pfam" id="PF02096"/>
    </source>
</evidence>
<evidence type="ECO:0000256" key="5">
    <source>
        <dbReference type="ARBA" id="ARBA00022927"/>
    </source>
</evidence>
<keyword evidence="3" id="KW-1003">Cell membrane</keyword>
<evidence type="ECO:0000256" key="4">
    <source>
        <dbReference type="ARBA" id="ARBA00022692"/>
    </source>
</evidence>
<evidence type="ECO:0000313" key="12">
    <source>
        <dbReference type="EMBL" id="MED1202707.1"/>
    </source>
</evidence>
<evidence type="ECO:0000256" key="7">
    <source>
        <dbReference type="ARBA" id="ARBA00023136"/>
    </source>
</evidence>
<dbReference type="PANTHER" id="PTHR12428">
    <property type="entry name" value="OXA1"/>
    <property type="match status" value="1"/>
</dbReference>
<feature type="transmembrane region" description="Helical" evidence="10">
    <location>
        <begin position="115"/>
        <end position="136"/>
    </location>
</feature>
<evidence type="ECO:0000256" key="2">
    <source>
        <dbReference type="ARBA" id="ARBA00022448"/>
    </source>
</evidence>
<dbReference type="PANTHER" id="PTHR12428:SF65">
    <property type="entry name" value="CYTOCHROME C OXIDASE ASSEMBLY PROTEIN COX18, MITOCHONDRIAL"/>
    <property type="match status" value="1"/>
</dbReference>
<evidence type="ECO:0000256" key="3">
    <source>
        <dbReference type="ARBA" id="ARBA00022475"/>
    </source>
</evidence>
<dbReference type="NCBIfam" id="TIGR03592">
    <property type="entry name" value="yidC_oxa1_cterm"/>
    <property type="match status" value="1"/>
</dbReference>
<evidence type="ECO:0000256" key="1">
    <source>
        <dbReference type="ARBA" id="ARBA00004651"/>
    </source>
</evidence>
<dbReference type="InterPro" id="IPR001708">
    <property type="entry name" value="YidC/ALB3/OXA1/COX18"/>
</dbReference>
<evidence type="ECO:0000256" key="6">
    <source>
        <dbReference type="ARBA" id="ARBA00022989"/>
    </source>
</evidence>
<feature type="transmembrane region" description="Helical" evidence="10">
    <location>
        <begin position="148"/>
        <end position="169"/>
    </location>
</feature>
<keyword evidence="13" id="KW-1185">Reference proteome</keyword>
<keyword evidence="7 10" id="KW-0472">Membrane</keyword>
<dbReference type="InterPro" id="IPR028055">
    <property type="entry name" value="YidC/Oxa/ALB_C"/>
</dbReference>
<dbReference type="InterPro" id="IPR047196">
    <property type="entry name" value="YidC_ALB_C"/>
</dbReference>
<evidence type="ECO:0000313" key="13">
    <source>
        <dbReference type="Proteomes" id="UP001341444"/>
    </source>
</evidence>
<comment type="similarity">
    <text evidence="9">Belongs to the OXA1/ALB3/YidC family.</text>
</comment>
<sequence>MLLMLSGCAQINHSSIVDGSGVWYQFVVYPLACIIICTAKLFGNSYGLSIIMITIFVRLLILPLMLKQITTSKKMKSIESQLKIIQQKYTAKDAQSQQKMQQETMQLFRSHHINPLAGCFPLIIQIPILLGFYQAMNDIPVLQEAQFLWFRLGSPDFILAIASGVTTFFQQKTMMSDTYSQNPQMAMMLWVMPLMVGFISIGVPAALPLYWIIGNIFVLLQTYFIKFPYMQKEMINRGNLEGAEK</sequence>
<dbReference type="PRINTS" id="PR00701">
    <property type="entry name" value="60KDINNERMP"/>
</dbReference>
<dbReference type="Pfam" id="PF02096">
    <property type="entry name" value="60KD_IMP"/>
    <property type="match status" value="1"/>
</dbReference>
<dbReference type="EMBL" id="JARMAB010000008">
    <property type="protein sequence ID" value="MED1202707.1"/>
    <property type="molecule type" value="Genomic_DNA"/>
</dbReference>
<protein>
    <submittedName>
        <fullName evidence="12">Membrane protein insertase YidC</fullName>
    </submittedName>
</protein>
<reference evidence="12 13" key="1">
    <citation type="submission" date="2023-03" db="EMBL/GenBank/DDBJ databases">
        <title>Bacillus Genome Sequencing.</title>
        <authorList>
            <person name="Dunlap C."/>
        </authorList>
    </citation>
    <scope>NUCLEOTIDE SEQUENCE [LARGE SCALE GENOMIC DNA]</scope>
    <source>
        <strain evidence="12 13">B-23453</strain>
    </source>
</reference>
<gene>
    <name evidence="12" type="primary">yidC</name>
    <name evidence="12" type="ORF">P4T90_06315</name>
</gene>
<feature type="transmembrane region" description="Helical" evidence="10">
    <location>
        <begin position="21"/>
        <end position="42"/>
    </location>
</feature>
<feature type="domain" description="Membrane insertase YidC/Oxa/ALB C-terminal" evidence="11">
    <location>
        <begin position="46"/>
        <end position="226"/>
    </location>
</feature>
<proteinExistence type="inferred from homology"/>
<feature type="transmembrane region" description="Helical" evidence="10">
    <location>
        <begin position="48"/>
        <end position="66"/>
    </location>
</feature>
<feature type="transmembrane region" description="Helical" evidence="10">
    <location>
        <begin position="185"/>
        <end position="203"/>
    </location>
</feature>
<keyword evidence="2" id="KW-0813">Transport</keyword>
<comment type="caution">
    <text evidence="12">The sequence shown here is derived from an EMBL/GenBank/DDBJ whole genome shotgun (WGS) entry which is preliminary data.</text>
</comment>
<organism evidence="12 13">
    <name type="scientific">Heyndrickxia acidicola</name>
    <dbReference type="NCBI Taxonomy" id="209389"/>
    <lineage>
        <taxon>Bacteria</taxon>
        <taxon>Bacillati</taxon>
        <taxon>Bacillota</taxon>
        <taxon>Bacilli</taxon>
        <taxon>Bacillales</taxon>
        <taxon>Bacillaceae</taxon>
        <taxon>Heyndrickxia</taxon>
    </lineage>
</organism>
<keyword evidence="4 9" id="KW-0812">Transmembrane</keyword>
<dbReference type="CDD" id="cd20070">
    <property type="entry name" value="5TM_YidC_Alb3"/>
    <property type="match status" value="1"/>
</dbReference>
<evidence type="ECO:0000256" key="8">
    <source>
        <dbReference type="ARBA" id="ARBA00023186"/>
    </source>
</evidence>
<accession>A0ABU6MDG1</accession>
<keyword evidence="8" id="KW-0143">Chaperone</keyword>
<comment type="subcellular location">
    <subcellularLocation>
        <location evidence="1">Cell membrane</location>
        <topology evidence="1">Multi-pass membrane protein</topology>
    </subcellularLocation>
    <subcellularLocation>
        <location evidence="9">Membrane</location>
        <topology evidence="9">Multi-pass membrane protein</topology>
    </subcellularLocation>
</comment>
<keyword evidence="6 10" id="KW-1133">Transmembrane helix</keyword>
<dbReference type="Proteomes" id="UP001341444">
    <property type="component" value="Unassembled WGS sequence"/>
</dbReference>